<dbReference type="InterPro" id="IPR050527">
    <property type="entry name" value="Snail/Krueppel_Znf"/>
</dbReference>
<keyword evidence="5" id="KW-0539">Nucleus</keyword>
<feature type="domain" description="C2H2-type" evidence="8">
    <location>
        <begin position="132"/>
        <end position="159"/>
    </location>
</feature>
<evidence type="ECO:0000256" key="2">
    <source>
        <dbReference type="ARBA" id="ARBA00022737"/>
    </source>
</evidence>
<protein>
    <recommendedName>
        <fullName evidence="8">C2H2-type domain-containing protein</fullName>
    </recommendedName>
</protein>
<dbReference type="Pfam" id="PF00096">
    <property type="entry name" value="zf-C2H2"/>
    <property type="match status" value="2"/>
</dbReference>
<evidence type="ECO:0000313" key="10">
    <source>
        <dbReference type="Proteomes" id="UP000472265"/>
    </source>
</evidence>
<evidence type="ECO:0000259" key="8">
    <source>
        <dbReference type="PROSITE" id="PS50157"/>
    </source>
</evidence>
<evidence type="ECO:0000256" key="4">
    <source>
        <dbReference type="ARBA" id="ARBA00022833"/>
    </source>
</evidence>
<proteinExistence type="predicted"/>
<gene>
    <name evidence="9" type="primary">znf1035</name>
</gene>
<evidence type="ECO:0000256" key="7">
    <source>
        <dbReference type="SAM" id="MobiDB-lite"/>
    </source>
</evidence>
<keyword evidence="2" id="KW-0677">Repeat</keyword>
<evidence type="ECO:0000256" key="6">
    <source>
        <dbReference type="PROSITE-ProRule" id="PRU00042"/>
    </source>
</evidence>
<dbReference type="Gene3D" id="3.30.160.60">
    <property type="entry name" value="Classic Zinc Finger"/>
    <property type="match status" value="3"/>
</dbReference>
<organism evidence="9 10">
    <name type="scientific">Sparus aurata</name>
    <name type="common">Gilthead sea bream</name>
    <dbReference type="NCBI Taxonomy" id="8175"/>
    <lineage>
        <taxon>Eukaryota</taxon>
        <taxon>Metazoa</taxon>
        <taxon>Chordata</taxon>
        <taxon>Craniata</taxon>
        <taxon>Vertebrata</taxon>
        <taxon>Euteleostomi</taxon>
        <taxon>Actinopterygii</taxon>
        <taxon>Neopterygii</taxon>
        <taxon>Teleostei</taxon>
        <taxon>Neoteleostei</taxon>
        <taxon>Acanthomorphata</taxon>
        <taxon>Eupercaria</taxon>
        <taxon>Spariformes</taxon>
        <taxon>Sparidae</taxon>
        <taxon>Sparus</taxon>
    </lineage>
</organism>
<dbReference type="SUPFAM" id="SSF57667">
    <property type="entry name" value="beta-beta-alpha zinc fingers"/>
    <property type="match status" value="2"/>
</dbReference>
<dbReference type="InParanoid" id="A0A671XQA4"/>
<dbReference type="InterPro" id="IPR036236">
    <property type="entry name" value="Znf_C2H2_sf"/>
</dbReference>
<accession>A0A671XQA4</accession>
<dbReference type="GO" id="GO:0000981">
    <property type="term" value="F:DNA-binding transcription factor activity, RNA polymerase II-specific"/>
    <property type="evidence" value="ECO:0007669"/>
    <property type="project" value="TreeGrafter"/>
</dbReference>
<reference evidence="9" key="2">
    <citation type="submission" date="2025-08" db="UniProtKB">
        <authorList>
            <consortium name="Ensembl"/>
        </authorList>
    </citation>
    <scope>IDENTIFICATION</scope>
</reference>
<name>A0A671XQA4_SPAAU</name>
<dbReference type="Proteomes" id="UP000472265">
    <property type="component" value="Chromosome 17"/>
</dbReference>
<dbReference type="InterPro" id="IPR013087">
    <property type="entry name" value="Znf_C2H2_type"/>
</dbReference>
<keyword evidence="10" id="KW-1185">Reference proteome</keyword>
<dbReference type="Ensembl" id="ENSSAUT00010053637.1">
    <property type="protein sequence ID" value="ENSSAUP00010051020.1"/>
    <property type="gene ID" value="ENSSAUG00010021188.1"/>
</dbReference>
<keyword evidence="4" id="KW-0862">Zinc</keyword>
<dbReference type="GeneTree" id="ENSGT01150000286939"/>
<dbReference type="AlphaFoldDB" id="A0A671XQA4"/>
<reference evidence="9" key="1">
    <citation type="submission" date="2021-04" db="EMBL/GenBank/DDBJ databases">
        <authorList>
            <consortium name="Wellcome Sanger Institute Data Sharing"/>
        </authorList>
    </citation>
    <scope>NUCLEOTIDE SEQUENCE [LARGE SCALE GENOMIC DNA]</scope>
</reference>
<dbReference type="SMART" id="SM00355">
    <property type="entry name" value="ZnF_C2H2"/>
    <property type="match status" value="4"/>
</dbReference>
<sequence length="206" mass="23611">ITRRYLLRHMIKHTGDKPFSCTNCGKQFYRGLRHILTHNEVKPYRCKACDCCFSRYDHLKVHQGRCKGKRSRLEVCIPKISLEDVGKGWQSKFGIETAEKQETFECEVCSRSFPTQSKLSRHNTLFHVTKLFKCHGCGSSFSHEKTLKKHRKMRKCRKVSKETNASPSPGTNPPAENVTKSIDVMETMVPPVSTAPLQHHLSNIPV</sequence>
<evidence type="ECO:0000313" key="9">
    <source>
        <dbReference type="Ensembl" id="ENSSAUP00010051020.1"/>
    </source>
</evidence>
<feature type="domain" description="C2H2-type" evidence="8">
    <location>
        <begin position="104"/>
        <end position="127"/>
    </location>
</feature>
<evidence type="ECO:0000256" key="3">
    <source>
        <dbReference type="ARBA" id="ARBA00022771"/>
    </source>
</evidence>
<feature type="region of interest" description="Disordered" evidence="7">
    <location>
        <begin position="152"/>
        <end position="177"/>
    </location>
</feature>
<dbReference type="PANTHER" id="PTHR24388">
    <property type="entry name" value="ZINC FINGER PROTEIN"/>
    <property type="match status" value="1"/>
</dbReference>
<evidence type="ECO:0000256" key="1">
    <source>
        <dbReference type="ARBA" id="ARBA00022723"/>
    </source>
</evidence>
<dbReference type="GO" id="GO:0000978">
    <property type="term" value="F:RNA polymerase II cis-regulatory region sequence-specific DNA binding"/>
    <property type="evidence" value="ECO:0007669"/>
    <property type="project" value="TreeGrafter"/>
</dbReference>
<dbReference type="PANTHER" id="PTHR24388:SF104">
    <property type="entry name" value="AT-RICH BINDING PROTEIN-RELATED"/>
    <property type="match status" value="1"/>
</dbReference>
<dbReference type="PROSITE" id="PS50157">
    <property type="entry name" value="ZINC_FINGER_C2H2_2"/>
    <property type="match status" value="3"/>
</dbReference>
<keyword evidence="1" id="KW-0479">Metal-binding</keyword>
<evidence type="ECO:0000256" key="5">
    <source>
        <dbReference type="ARBA" id="ARBA00023242"/>
    </source>
</evidence>
<dbReference type="PROSITE" id="PS00028">
    <property type="entry name" value="ZINC_FINGER_C2H2_1"/>
    <property type="match status" value="1"/>
</dbReference>
<reference evidence="9" key="3">
    <citation type="submission" date="2025-09" db="UniProtKB">
        <authorList>
            <consortium name="Ensembl"/>
        </authorList>
    </citation>
    <scope>IDENTIFICATION</scope>
</reference>
<dbReference type="GO" id="GO:0008270">
    <property type="term" value="F:zinc ion binding"/>
    <property type="evidence" value="ECO:0007669"/>
    <property type="project" value="UniProtKB-KW"/>
</dbReference>
<feature type="domain" description="C2H2-type" evidence="8">
    <location>
        <begin position="44"/>
        <end position="71"/>
    </location>
</feature>
<keyword evidence="3 6" id="KW-0863">Zinc-finger</keyword>